<organism evidence="1 2">
    <name type="scientific">Paenibacillus marchantiophytorum</name>
    <dbReference type="NCBI Taxonomy" id="1619310"/>
    <lineage>
        <taxon>Bacteria</taxon>
        <taxon>Bacillati</taxon>
        <taxon>Bacillota</taxon>
        <taxon>Bacilli</taxon>
        <taxon>Bacillales</taxon>
        <taxon>Paenibacillaceae</taxon>
        <taxon>Paenibacillus</taxon>
    </lineage>
</organism>
<dbReference type="Proteomes" id="UP000615455">
    <property type="component" value="Unassembled WGS sequence"/>
</dbReference>
<protein>
    <submittedName>
        <fullName evidence="1">Uncharacterized protein</fullName>
    </submittedName>
</protein>
<proteinExistence type="predicted"/>
<evidence type="ECO:0000313" key="2">
    <source>
        <dbReference type="Proteomes" id="UP000615455"/>
    </source>
</evidence>
<evidence type="ECO:0000313" key="1">
    <source>
        <dbReference type="EMBL" id="GGI43896.1"/>
    </source>
</evidence>
<sequence length="87" mass="9830">MSDFGRIKGIEFVKGLGFASRFIDWVTYPQAGCVHRDFFTLEVVRSQGASNELYDAYRPENGYFGDLMNGVGATRHFIGGRVIIYLK</sequence>
<name>A0ABQ2BR77_9BACL</name>
<dbReference type="EMBL" id="BMHE01000001">
    <property type="protein sequence ID" value="GGI43896.1"/>
    <property type="molecule type" value="Genomic_DNA"/>
</dbReference>
<keyword evidence="2" id="KW-1185">Reference proteome</keyword>
<accession>A0ABQ2BR77</accession>
<comment type="caution">
    <text evidence="1">The sequence shown here is derived from an EMBL/GenBank/DDBJ whole genome shotgun (WGS) entry which is preliminary data.</text>
</comment>
<reference evidence="2" key="1">
    <citation type="journal article" date="2019" name="Int. J. Syst. Evol. Microbiol.">
        <title>The Global Catalogue of Microorganisms (GCM) 10K type strain sequencing project: providing services to taxonomists for standard genome sequencing and annotation.</title>
        <authorList>
            <consortium name="The Broad Institute Genomics Platform"/>
            <consortium name="The Broad Institute Genome Sequencing Center for Infectious Disease"/>
            <person name="Wu L."/>
            <person name="Ma J."/>
        </authorList>
    </citation>
    <scope>NUCLEOTIDE SEQUENCE [LARGE SCALE GENOMIC DNA]</scope>
    <source>
        <strain evidence="2">CGMCC 1.15043</strain>
    </source>
</reference>
<gene>
    <name evidence="1" type="ORF">GCM10008018_04410</name>
</gene>